<dbReference type="InterPro" id="IPR005804">
    <property type="entry name" value="FA_desaturase_dom"/>
</dbReference>
<evidence type="ECO:0000313" key="13">
    <source>
        <dbReference type="EMBL" id="RMH91269.1"/>
    </source>
</evidence>
<protein>
    <submittedName>
        <fullName evidence="13">Acyl-CoA desaturase</fullName>
    </submittedName>
</protein>
<evidence type="ECO:0000256" key="3">
    <source>
        <dbReference type="ARBA" id="ARBA00022692"/>
    </source>
</evidence>
<evidence type="ECO:0000256" key="10">
    <source>
        <dbReference type="SAM" id="Phobius"/>
    </source>
</evidence>
<dbReference type="Proteomes" id="UP000269774">
    <property type="component" value="Unassembled WGS sequence"/>
</dbReference>
<feature type="domain" description="Fatty acid desaturase" evidence="11">
    <location>
        <begin position="11"/>
        <end position="214"/>
    </location>
</feature>
<evidence type="ECO:0000313" key="14">
    <source>
        <dbReference type="Proteomes" id="UP000269774"/>
    </source>
</evidence>
<dbReference type="Pfam" id="PF00487">
    <property type="entry name" value="FA_desaturase"/>
    <property type="match status" value="1"/>
</dbReference>
<sequence length="396" mass="45472">MWYTGFLDLSAWQVVAATLLLTHVTIVGVTVYLHRYSAHRSLELNAGLKHFFRFWLWLTTAMNTREWTAIHRKHHAKCETPDDPHSPVQKGLSTVLRRGAELYKEESKNEDTVRIYGKNCPDDWIERNLYSRFPNLGIVLMLAIDLALFGVIGLTVWAVQMLWIPVWAAGVINGLGHAVGYRNFECRDAATNLVPWGILIGGEELHNNHHTYPNSAKLSVRKWEFDMGWAWIKLFSLFGLAKVSRTAPIAHRVVAKPQLDMDSAMAILNNRFQIMAQYRKLVIKPLVRLELQRADASVRHQFHRAKRLLSREPSLLQDDQQARIDIILEQSQSLRVIYEQRLALQQIWTRTSANGHEMLAAMKQWVQEAEASGIQSLREFGEHLRTYSLRPAVAVA</sequence>
<dbReference type="InterPro" id="IPR002560">
    <property type="entry name" value="Transposase_DDE"/>
</dbReference>
<evidence type="ECO:0000256" key="1">
    <source>
        <dbReference type="ARBA" id="ARBA00004141"/>
    </source>
</evidence>
<comment type="subcellular location">
    <subcellularLocation>
        <location evidence="1">Membrane</location>
        <topology evidence="1">Multi-pass membrane protein</topology>
    </subcellularLocation>
</comment>
<dbReference type="CDD" id="cd03505">
    <property type="entry name" value="Delta9-FADS-like"/>
    <property type="match status" value="1"/>
</dbReference>
<dbReference type="RefSeq" id="WP_122163202.1">
    <property type="nucleotide sequence ID" value="NZ_JAMOIB010000011.1"/>
</dbReference>
<evidence type="ECO:0000256" key="2">
    <source>
        <dbReference type="ARBA" id="ARBA00008749"/>
    </source>
</evidence>
<dbReference type="InterPro" id="IPR015876">
    <property type="entry name" value="Acyl-CoA_DS"/>
</dbReference>
<keyword evidence="4" id="KW-0276">Fatty acid metabolism</keyword>
<keyword evidence="6" id="KW-0560">Oxidoreductase</keyword>
<dbReference type="EMBL" id="RFFM01000001">
    <property type="protein sequence ID" value="RMH91269.1"/>
    <property type="molecule type" value="Genomic_DNA"/>
</dbReference>
<feature type="transmembrane region" description="Helical" evidence="10">
    <location>
        <begin position="12"/>
        <end position="33"/>
    </location>
</feature>
<feature type="transmembrane region" description="Helical" evidence="10">
    <location>
        <begin position="136"/>
        <end position="156"/>
    </location>
</feature>
<dbReference type="GO" id="GO:0016020">
    <property type="term" value="C:membrane"/>
    <property type="evidence" value="ECO:0007669"/>
    <property type="project" value="UniProtKB-SubCell"/>
</dbReference>
<comment type="caution">
    <text evidence="13">The sequence shown here is derived from an EMBL/GenBank/DDBJ whole genome shotgun (WGS) entry which is preliminary data.</text>
</comment>
<evidence type="ECO:0000256" key="4">
    <source>
        <dbReference type="ARBA" id="ARBA00022832"/>
    </source>
</evidence>
<keyword evidence="3 10" id="KW-0812">Transmembrane</keyword>
<dbReference type="GO" id="GO:0006631">
    <property type="term" value="P:fatty acid metabolic process"/>
    <property type="evidence" value="ECO:0007669"/>
    <property type="project" value="UniProtKB-KW"/>
</dbReference>
<evidence type="ECO:0000256" key="8">
    <source>
        <dbReference type="ARBA" id="ARBA00023098"/>
    </source>
</evidence>
<evidence type="ECO:0000256" key="6">
    <source>
        <dbReference type="ARBA" id="ARBA00023002"/>
    </source>
</evidence>
<keyword evidence="8" id="KW-0443">Lipid metabolism</keyword>
<evidence type="ECO:0000256" key="9">
    <source>
        <dbReference type="ARBA" id="ARBA00023136"/>
    </source>
</evidence>
<gene>
    <name evidence="13" type="ORF">EA797_00485</name>
</gene>
<keyword evidence="7" id="KW-0408">Iron</keyword>
<reference evidence="13 14" key="1">
    <citation type="submission" date="2018-10" db="EMBL/GenBank/DDBJ databases">
        <title>Pseudomonas zhaodongensis NEAU-ST5-21(T) genome.</title>
        <authorList>
            <person name="Peng J."/>
            <person name="Liu Z.-P."/>
        </authorList>
    </citation>
    <scope>NUCLEOTIDE SEQUENCE [LARGE SCALE GENOMIC DNA]</scope>
    <source>
        <strain evidence="13 14">NEAU-ST5-21</strain>
    </source>
</reference>
<dbReference type="GO" id="GO:0016717">
    <property type="term" value="F:oxidoreductase activity, acting on paired donors, with oxidation of a pair of donors resulting in the reduction of molecular oxygen to two molecules of water"/>
    <property type="evidence" value="ECO:0007669"/>
    <property type="project" value="InterPro"/>
</dbReference>
<evidence type="ECO:0000259" key="11">
    <source>
        <dbReference type="Pfam" id="PF00487"/>
    </source>
</evidence>
<evidence type="ECO:0000259" key="12">
    <source>
        <dbReference type="Pfam" id="PF01610"/>
    </source>
</evidence>
<dbReference type="OrthoDB" id="9768289at2"/>
<dbReference type="PANTHER" id="PTHR11351:SF33">
    <property type="entry name" value="DELTA-9 FATTY ACID DESATURASE, DESA"/>
    <property type="match status" value="1"/>
</dbReference>
<keyword evidence="5 10" id="KW-1133">Transmembrane helix</keyword>
<keyword evidence="14" id="KW-1185">Reference proteome</keyword>
<feature type="transmembrane region" description="Helical" evidence="10">
    <location>
        <begin position="162"/>
        <end position="181"/>
    </location>
</feature>
<feature type="domain" description="Transposase IS204/IS1001/IS1096/IS1165 DDE" evidence="12">
    <location>
        <begin position="271"/>
        <end position="387"/>
    </location>
</feature>
<evidence type="ECO:0000256" key="7">
    <source>
        <dbReference type="ARBA" id="ARBA00023004"/>
    </source>
</evidence>
<name>A0A3M2HV28_9GAMM</name>
<keyword evidence="9 10" id="KW-0472">Membrane</keyword>
<organism evidence="13 14">
    <name type="scientific">Stutzerimonas zhaodongensis</name>
    <dbReference type="NCBI Taxonomy" id="1176257"/>
    <lineage>
        <taxon>Bacteria</taxon>
        <taxon>Pseudomonadati</taxon>
        <taxon>Pseudomonadota</taxon>
        <taxon>Gammaproteobacteria</taxon>
        <taxon>Pseudomonadales</taxon>
        <taxon>Pseudomonadaceae</taxon>
        <taxon>Stutzerimonas</taxon>
    </lineage>
</organism>
<proteinExistence type="inferred from homology"/>
<dbReference type="AlphaFoldDB" id="A0A3M2HV28"/>
<accession>A0A3M2HV28</accession>
<dbReference type="PANTHER" id="PTHR11351">
    <property type="entry name" value="ACYL-COA DESATURASE"/>
    <property type="match status" value="1"/>
</dbReference>
<evidence type="ECO:0000256" key="5">
    <source>
        <dbReference type="ARBA" id="ARBA00022989"/>
    </source>
</evidence>
<comment type="similarity">
    <text evidence="2">Belongs to the fatty acid desaturase type 2 family.</text>
</comment>
<dbReference type="Pfam" id="PF01610">
    <property type="entry name" value="DDE_Tnp_ISL3"/>
    <property type="match status" value="1"/>
</dbReference>